<accession>A0ABP8LZK7</accession>
<evidence type="ECO:0000313" key="3">
    <source>
        <dbReference type="Proteomes" id="UP001500552"/>
    </source>
</evidence>
<dbReference type="Proteomes" id="UP001500552">
    <property type="component" value="Unassembled WGS sequence"/>
</dbReference>
<evidence type="ECO:0000256" key="1">
    <source>
        <dbReference type="SAM" id="Phobius"/>
    </source>
</evidence>
<organism evidence="2 3">
    <name type="scientific">Pontibacter saemangeumensis</name>
    <dbReference type="NCBI Taxonomy" id="1084525"/>
    <lineage>
        <taxon>Bacteria</taxon>
        <taxon>Pseudomonadati</taxon>
        <taxon>Bacteroidota</taxon>
        <taxon>Cytophagia</taxon>
        <taxon>Cytophagales</taxon>
        <taxon>Hymenobacteraceae</taxon>
        <taxon>Pontibacter</taxon>
    </lineage>
</organism>
<name>A0ABP8LZK7_9BACT</name>
<sequence length="298" mass="33402">MLCTELTIAVLLSLWLGSMNTIRSNPLISTTVSETTPLIGERVVLTVEVSCLSGAKVEWPNMKECFGSYEVLYKDVSTTSLNEGLEKQRLEVTLTNFTPGTHTIHALPVKVSTPNSLFVLHSEQITIQYSLPTVDLTLPFKDIHPSIGIEYSHAELLPYKIGSGLTITIIIILLLLLFTRHSSPHWIIFPHRAPQYYRRAVKSLAELEKSDDIHNQLSVVLRTYIQERFTISIKSATTQEVISQLKVLNIEDDNLRNIACVLEETDGERFASIKNKTVDTNLLLKTSKAFVLGTNPIK</sequence>
<keyword evidence="1" id="KW-0472">Membrane</keyword>
<keyword evidence="3" id="KW-1185">Reference proteome</keyword>
<evidence type="ECO:0000313" key="2">
    <source>
        <dbReference type="EMBL" id="GAA4439662.1"/>
    </source>
</evidence>
<gene>
    <name evidence="2" type="ORF">GCM10023188_36150</name>
</gene>
<proteinExistence type="predicted"/>
<comment type="caution">
    <text evidence="2">The sequence shown here is derived from an EMBL/GenBank/DDBJ whole genome shotgun (WGS) entry which is preliminary data.</text>
</comment>
<dbReference type="EMBL" id="BAABHC010000026">
    <property type="protein sequence ID" value="GAA4439662.1"/>
    <property type="molecule type" value="Genomic_DNA"/>
</dbReference>
<keyword evidence="1" id="KW-0812">Transmembrane</keyword>
<evidence type="ECO:0008006" key="4">
    <source>
        <dbReference type="Google" id="ProtNLM"/>
    </source>
</evidence>
<protein>
    <recommendedName>
        <fullName evidence="4">Oxygen tolerance</fullName>
    </recommendedName>
</protein>
<feature type="transmembrane region" description="Helical" evidence="1">
    <location>
        <begin position="156"/>
        <end position="178"/>
    </location>
</feature>
<keyword evidence="1" id="KW-1133">Transmembrane helix</keyword>
<reference evidence="3" key="1">
    <citation type="journal article" date="2019" name="Int. J. Syst. Evol. Microbiol.">
        <title>The Global Catalogue of Microorganisms (GCM) 10K type strain sequencing project: providing services to taxonomists for standard genome sequencing and annotation.</title>
        <authorList>
            <consortium name="The Broad Institute Genomics Platform"/>
            <consortium name="The Broad Institute Genome Sequencing Center for Infectious Disease"/>
            <person name="Wu L."/>
            <person name="Ma J."/>
        </authorList>
    </citation>
    <scope>NUCLEOTIDE SEQUENCE [LARGE SCALE GENOMIC DNA]</scope>
    <source>
        <strain evidence="3">JCM 17926</strain>
    </source>
</reference>